<evidence type="ECO:0000256" key="1">
    <source>
        <dbReference type="ARBA" id="ARBA00002550"/>
    </source>
</evidence>
<dbReference type="Proteomes" id="UP000887574">
    <property type="component" value="Unplaced"/>
</dbReference>
<accession>A0A915EF96</accession>
<protein>
    <submittedName>
        <fullName evidence="4">Uncharacterized protein</fullName>
    </submittedName>
</protein>
<evidence type="ECO:0000313" key="4">
    <source>
        <dbReference type="WBParaSite" id="jg5259"/>
    </source>
</evidence>
<comment type="function">
    <text evidence="1">Involved in endocytosis.</text>
</comment>
<reference evidence="4" key="1">
    <citation type="submission" date="2022-11" db="UniProtKB">
        <authorList>
            <consortium name="WormBaseParasite"/>
        </authorList>
    </citation>
    <scope>IDENTIFICATION</scope>
</reference>
<dbReference type="GO" id="GO:0005886">
    <property type="term" value="C:plasma membrane"/>
    <property type="evidence" value="ECO:0007669"/>
    <property type="project" value="TreeGrafter"/>
</dbReference>
<dbReference type="InterPro" id="IPR011990">
    <property type="entry name" value="TPR-like_helical_dom_sf"/>
</dbReference>
<dbReference type="WBParaSite" id="jg5259">
    <property type="protein sequence ID" value="jg5259"/>
    <property type="gene ID" value="jg5259"/>
</dbReference>
<comment type="similarity">
    <text evidence="2">Belongs to the YPP1 family.</text>
</comment>
<name>A0A915EF96_9BILA</name>
<dbReference type="PANTHER" id="PTHR23083:SF464">
    <property type="entry name" value="TETRATRICOPEPTIDE REPEAT DOMAIN 7, ISOFORM A"/>
    <property type="match status" value="1"/>
</dbReference>
<dbReference type="Gene3D" id="1.25.40.10">
    <property type="entry name" value="Tetratricopeptide repeat domain"/>
    <property type="match status" value="1"/>
</dbReference>
<organism evidence="3 4">
    <name type="scientific">Ditylenchus dipsaci</name>
    <dbReference type="NCBI Taxonomy" id="166011"/>
    <lineage>
        <taxon>Eukaryota</taxon>
        <taxon>Metazoa</taxon>
        <taxon>Ecdysozoa</taxon>
        <taxon>Nematoda</taxon>
        <taxon>Chromadorea</taxon>
        <taxon>Rhabditida</taxon>
        <taxon>Tylenchina</taxon>
        <taxon>Tylenchomorpha</taxon>
        <taxon>Sphaerularioidea</taxon>
        <taxon>Anguinidae</taxon>
        <taxon>Anguininae</taxon>
        <taxon>Ditylenchus</taxon>
    </lineage>
</organism>
<evidence type="ECO:0000256" key="2">
    <source>
        <dbReference type="ARBA" id="ARBA00038251"/>
    </source>
</evidence>
<dbReference type="AlphaFoldDB" id="A0A915EF96"/>
<dbReference type="PANTHER" id="PTHR23083">
    <property type="entry name" value="TETRATRICOPEPTIDE REPEAT PROTEIN, TPR"/>
    <property type="match status" value="1"/>
</dbReference>
<dbReference type="SUPFAM" id="SSF48452">
    <property type="entry name" value="TPR-like"/>
    <property type="match status" value="1"/>
</dbReference>
<proteinExistence type="inferred from homology"/>
<dbReference type="GO" id="GO:0046854">
    <property type="term" value="P:phosphatidylinositol phosphate biosynthetic process"/>
    <property type="evidence" value="ECO:0007669"/>
    <property type="project" value="TreeGrafter"/>
</dbReference>
<keyword evidence="3" id="KW-1185">Reference proteome</keyword>
<dbReference type="InterPro" id="IPR051722">
    <property type="entry name" value="Endocytosis_PI4K-reg_protein"/>
</dbReference>
<sequence length="379" mass="42334">MFAARLQIEQLGDANAALESATKAVISSQDFWLAGRCNLLYAFALSMKAESETCFATKKSLMQEKYSLVRNLDMAQERCQDSLDINLENPLQLFINSLLDFPSHYGLLVLRLKLEAKYGRIEEALQTSKSLLSFWRKVSLPADCTFDEEASHHNGFSGDSLRAKPSTLTTKMNSKEALVPVTPMFTAPLGISTTTLAVTPSLGASNLDIAETNSMLDKPPLICRNMEVQPPLSFRVQANIWVELAEFFLEVDRASDIQACALYLKGRLFLIRAEKCMDTNAALSKRLKVEAKSCFLGALSIFPAHIPSLTFLSKLYILEHNLKMAEKMMRDVIAIDPLQQKCWHSLGRILAEEQRIEEANECFQTAGSLNFSTPLIHLV</sequence>
<dbReference type="GO" id="GO:0072659">
    <property type="term" value="P:protein localization to plasma membrane"/>
    <property type="evidence" value="ECO:0007669"/>
    <property type="project" value="TreeGrafter"/>
</dbReference>
<evidence type="ECO:0000313" key="3">
    <source>
        <dbReference type="Proteomes" id="UP000887574"/>
    </source>
</evidence>